<dbReference type="AlphaFoldDB" id="A0A423VXD0"/>
<reference evidence="3 4" key="1">
    <citation type="submission" date="2015-09" db="EMBL/GenBank/DDBJ databases">
        <title>Host preference determinants of Valsa canker pathogens revealed by comparative genomics.</title>
        <authorList>
            <person name="Yin Z."/>
            <person name="Huang L."/>
        </authorList>
    </citation>
    <scope>NUCLEOTIDE SEQUENCE [LARGE SCALE GENOMIC DNA]</scope>
    <source>
        <strain evidence="3 4">YSFL</strain>
    </source>
</reference>
<evidence type="ECO:0000313" key="4">
    <source>
        <dbReference type="Proteomes" id="UP000284375"/>
    </source>
</evidence>
<evidence type="ECO:0000313" key="3">
    <source>
        <dbReference type="EMBL" id="ROV95651.1"/>
    </source>
</evidence>
<dbReference type="Proteomes" id="UP000284375">
    <property type="component" value="Unassembled WGS sequence"/>
</dbReference>
<feature type="chain" id="PRO_5019207358" description="Ecp2 effector protein-like domain-containing protein" evidence="1">
    <location>
        <begin position="24"/>
        <end position="178"/>
    </location>
</feature>
<organism evidence="3 4">
    <name type="scientific">Cytospora chrysosperma</name>
    <name type="common">Cytospora canker fungus</name>
    <name type="synonym">Sphaeria chrysosperma</name>
    <dbReference type="NCBI Taxonomy" id="252740"/>
    <lineage>
        <taxon>Eukaryota</taxon>
        <taxon>Fungi</taxon>
        <taxon>Dikarya</taxon>
        <taxon>Ascomycota</taxon>
        <taxon>Pezizomycotina</taxon>
        <taxon>Sordariomycetes</taxon>
        <taxon>Sordariomycetidae</taxon>
        <taxon>Diaporthales</taxon>
        <taxon>Cytosporaceae</taxon>
        <taxon>Cytospora</taxon>
    </lineage>
</organism>
<evidence type="ECO:0000256" key="1">
    <source>
        <dbReference type="SAM" id="SignalP"/>
    </source>
</evidence>
<gene>
    <name evidence="3" type="ORF">VSDG_05283</name>
</gene>
<protein>
    <recommendedName>
        <fullName evidence="2">Ecp2 effector protein-like domain-containing protein</fullName>
    </recommendedName>
</protein>
<sequence>MRIFSIPVLRTLVLVWYCLIVRGIQIESNNNSVSVPHKRTADVRFNQGANGGGPQTRCNDITYSPGKPEDKIWGVDCDALLDKTTDLHGLYMFQDWVFNGNYSMLWSYGTCNVGVYRSDGKNSYTQVGDADLRNILTYCNKYLRSSYTMVKTATGSMSCAGLQSDGTAAMNWTLRSES</sequence>
<accession>A0A423VXD0</accession>
<dbReference type="EMBL" id="LJZO01000023">
    <property type="protein sequence ID" value="ROV95651.1"/>
    <property type="molecule type" value="Genomic_DNA"/>
</dbReference>
<feature type="domain" description="Ecp2 effector protein-like" evidence="2">
    <location>
        <begin position="58"/>
        <end position="159"/>
    </location>
</feature>
<dbReference type="InterPro" id="IPR029226">
    <property type="entry name" value="Ecp2-like"/>
</dbReference>
<name>A0A423VXD0_CYTCH</name>
<dbReference type="OrthoDB" id="5210923at2759"/>
<dbReference type="Pfam" id="PF14856">
    <property type="entry name" value="Hce2"/>
    <property type="match status" value="1"/>
</dbReference>
<keyword evidence="4" id="KW-1185">Reference proteome</keyword>
<evidence type="ECO:0000259" key="2">
    <source>
        <dbReference type="Pfam" id="PF14856"/>
    </source>
</evidence>
<comment type="caution">
    <text evidence="3">The sequence shown here is derived from an EMBL/GenBank/DDBJ whole genome shotgun (WGS) entry which is preliminary data.</text>
</comment>
<proteinExistence type="predicted"/>
<feature type="signal peptide" evidence="1">
    <location>
        <begin position="1"/>
        <end position="23"/>
    </location>
</feature>
<keyword evidence="1" id="KW-0732">Signal</keyword>